<feature type="compositionally biased region" description="Basic and acidic residues" evidence="1">
    <location>
        <begin position="44"/>
        <end position="53"/>
    </location>
</feature>
<accession>A0AAD7D9F1</accession>
<dbReference type="EMBL" id="JARKIE010000101">
    <property type="protein sequence ID" value="KAJ7685930.1"/>
    <property type="molecule type" value="Genomic_DNA"/>
</dbReference>
<organism evidence="2 3">
    <name type="scientific">Mycena rosella</name>
    <name type="common">Pink bonnet</name>
    <name type="synonym">Agaricus rosellus</name>
    <dbReference type="NCBI Taxonomy" id="1033263"/>
    <lineage>
        <taxon>Eukaryota</taxon>
        <taxon>Fungi</taxon>
        <taxon>Dikarya</taxon>
        <taxon>Basidiomycota</taxon>
        <taxon>Agaricomycotina</taxon>
        <taxon>Agaricomycetes</taxon>
        <taxon>Agaricomycetidae</taxon>
        <taxon>Agaricales</taxon>
        <taxon>Marasmiineae</taxon>
        <taxon>Mycenaceae</taxon>
        <taxon>Mycena</taxon>
    </lineage>
</organism>
<dbReference type="Proteomes" id="UP001221757">
    <property type="component" value="Unassembled WGS sequence"/>
</dbReference>
<comment type="caution">
    <text evidence="2">The sequence shown here is derived from an EMBL/GenBank/DDBJ whole genome shotgun (WGS) entry which is preliminary data.</text>
</comment>
<sequence>MSWPLLVFHRPLRLTRCRPVYLVHLPFRERLYQGPPSNGGPHAEGPRKLDTRSKVQGPRSIRPSPRWIRLSDATRLIVSVTVAQVGNGEFFYGHFVWIFRDYFILFLPNVTVPALATAPSVTVIRPDGGNATDAP</sequence>
<feature type="region of interest" description="Disordered" evidence="1">
    <location>
        <begin position="33"/>
        <end position="63"/>
    </location>
</feature>
<proteinExistence type="predicted"/>
<reference evidence="2" key="1">
    <citation type="submission" date="2023-03" db="EMBL/GenBank/DDBJ databases">
        <title>Massive genome expansion in bonnet fungi (Mycena s.s.) driven by repeated elements and novel gene families across ecological guilds.</title>
        <authorList>
            <consortium name="Lawrence Berkeley National Laboratory"/>
            <person name="Harder C.B."/>
            <person name="Miyauchi S."/>
            <person name="Viragh M."/>
            <person name="Kuo A."/>
            <person name="Thoen E."/>
            <person name="Andreopoulos B."/>
            <person name="Lu D."/>
            <person name="Skrede I."/>
            <person name="Drula E."/>
            <person name="Henrissat B."/>
            <person name="Morin E."/>
            <person name="Kohler A."/>
            <person name="Barry K."/>
            <person name="LaButti K."/>
            <person name="Morin E."/>
            <person name="Salamov A."/>
            <person name="Lipzen A."/>
            <person name="Mereny Z."/>
            <person name="Hegedus B."/>
            <person name="Baldrian P."/>
            <person name="Stursova M."/>
            <person name="Weitz H."/>
            <person name="Taylor A."/>
            <person name="Grigoriev I.V."/>
            <person name="Nagy L.G."/>
            <person name="Martin F."/>
            <person name="Kauserud H."/>
        </authorList>
    </citation>
    <scope>NUCLEOTIDE SEQUENCE</scope>
    <source>
        <strain evidence="2">CBHHK067</strain>
    </source>
</reference>
<gene>
    <name evidence="2" type="ORF">B0H17DRAFT_1137272</name>
</gene>
<dbReference type="AlphaFoldDB" id="A0AAD7D9F1"/>
<protein>
    <submittedName>
        <fullName evidence="2">Uncharacterized protein</fullName>
    </submittedName>
</protein>
<keyword evidence="3" id="KW-1185">Reference proteome</keyword>
<name>A0AAD7D9F1_MYCRO</name>
<evidence type="ECO:0000313" key="3">
    <source>
        <dbReference type="Proteomes" id="UP001221757"/>
    </source>
</evidence>
<evidence type="ECO:0000313" key="2">
    <source>
        <dbReference type="EMBL" id="KAJ7685930.1"/>
    </source>
</evidence>
<evidence type="ECO:0000256" key="1">
    <source>
        <dbReference type="SAM" id="MobiDB-lite"/>
    </source>
</evidence>